<dbReference type="EMBL" id="JBHFFA010000006">
    <property type="protein sequence ID" value="KAL2622965.1"/>
    <property type="molecule type" value="Genomic_DNA"/>
</dbReference>
<evidence type="ECO:0000313" key="2">
    <source>
        <dbReference type="Proteomes" id="UP001605036"/>
    </source>
</evidence>
<protein>
    <submittedName>
        <fullName evidence="1">Uncharacterized protein</fullName>
    </submittedName>
</protein>
<evidence type="ECO:0000313" key="1">
    <source>
        <dbReference type="EMBL" id="KAL2622965.1"/>
    </source>
</evidence>
<proteinExistence type="predicted"/>
<sequence>MLQGKCGHSWGERLDLYCWMNSCRQGQAVYERRRSSKLPMEGPGGYTRGLRIDGSEHFGDRGEDNLSRRFGVMQIVNTGYYGVGRIAW</sequence>
<reference evidence="1 2" key="1">
    <citation type="submission" date="2024-09" db="EMBL/GenBank/DDBJ databases">
        <title>Chromosome-scale assembly of Riccia fluitans.</title>
        <authorList>
            <person name="Paukszto L."/>
            <person name="Sawicki J."/>
            <person name="Karawczyk K."/>
            <person name="Piernik-Szablinska J."/>
            <person name="Szczecinska M."/>
            <person name="Mazdziarz M."/>
        </authorList>
    </citation>
    <scope>NUCLEOTIDE SEQUENCE [LARGE SCALE GENOMIC DNA]</scope>
    <source>
        <strain evidence="1">Rf_01</strain>
        <tissue evidence="1">Aerial parts of the thallus</tissue>
    </source>
</reference>
<organism evidence="1 2">
    <name type="scientific">Riccia fluitans</name>
    <dbReference type="NCBI Taxonomy" id="41844"/>
    <lineage>
        <taxon>Eukaryota</taxon>
        <taxon>Viridiplantae</taxon>
        <taxon>Streptophyta</taxon>
        <taxon>Embryophyta</taxon>
        <taxon>Marchantiophyta</taxon>
        <taxon>Marchantiopsida</taxon>
        <taxon>Marchantiidae</taxon>
        <taxon>Marchantiales</taxon>
        <taxon>Ricciaceae</taxon>
        <taxon>Riccia</taxon>
    </lineage>
</organism>
<dbReference type="AlphaFoldDB" id="A0ABD1Y894"/>
<dbReference type="Proteomes" id="UP001605036">
    <property type="component" value="Unassembled WGS sequence"/>
</dbReference>
<accession>A0ABD1Y894</accession>
<gene>
    <name evidence="1" type="ORF">R1flu_003170</name>
</gene>
<comment type="caution">
    <text evidence="1">The sequence shown here is derived from an EMBL/GenBank/DDBJ whole genome shotgun (WGS) entry which is preliminary data.</text>
</comment>
<name>A0ABD1Y894_9MARC</name>
<keyword evidence="2" id="KW-1185">Reference proteome</keyword>